<dbReference type="PANTHER" id="PTHR33258:SF1">
    <property type="entry name" value="TRANSPOSASE INSL FOR INSERTION SEQUENCE ELEMENT IS186A-RELATED"/>
    <property type="match status" value="1"/>
</dbReference>
<keyword evidence="3" id="KW-0238">DNA-binding</keyword>
<keyword evidence="2" id="KW-0815">Transposition</keyword>
<proteinExistence type="inferred from homology"/>
<keyword evidence="8" id="KW-1185">Reference proteome</keyword>
<dbReference type="STRING" id="1860102.ACCAA_1680001"/>
<dbReference type="InterPro" id="IPR002559">
    <property type="entry name" value="Transposase_11"/>
</dbReference>
<dbReference type="GO" id="GO:0003677">
    <property type="term" value="F:DNA binding"/>
    <property type="evidence" value="ECO:0007669"/>
    <property type="project" value="UniProtKB-KW"/>
</dbReference>
<dbReference type="Pfam" id="PF14294">
    <property type="entry name" value="DUF4372"/>
    <property type="match status" value="1"/>
</dbReference>
<accession>A0A1A8XJN6</accession>
<evidence type="ECO:0000256" key="3">
    <source>
        <dbReference type="ARBA" id="ARBA00023125"/>
    </source>
</evidence>
<dbReference type="AlphaFoldDB" id="A0A1A8XJN6"/>
<feature type="domain" description="DUF4372" evidence="6">
    <location>
        <begin position="3"/>
        <end position="76"/>
    </location>
</feature>
<dbReference type="SUPFAM" id="SSF53098">
    <property type="entry name" value="Ribonuclease H-like"/>
    <property type="match status" value="1"/>
</dbReference>
<evidence type="ECO:0000259" key="6">
    <source>
        <dbReference type="Pfam" id="PF14294"/>
    </source>
</evidence>
<dbReference type="EMBL" id="FLQX01000077">
    <property type="protein sequence ID" value="SBT04607.1"/>
    <property type="molecule type" value="Genomic_DNA"/>
</dbReference>
<sequence>MNTGKTLFAQLMDFLPWTTFTRLVQQYGGDRYVKSLTCAEQFRIMAFAQLTYRESLRDIEVCLSAQAAKLYHMGFRQEIRRATLADANEKRDWRIHAEFAQRLIAQARKLYVGDSLAFELENTAYALDSTTIDLSLSLFPWAPFRTTKAAVKMHTLLDLRGSIPSFIHISDGKLHDVHALDLLTAEAGAIYVMDRGYLDFTRLYAVDQANAFFVTRAKSNLDARRIYSARTDRSTGIMCDQTIGLNGYKTSRDYPAHLRRVRFKDPESGKTLVFLTNNFTLPAATICALYKSRWQVELFFKWIKQHLRIKKFFGTSENAVKSQIWIAVSVYVLVAIVKKRLNLDASLYTLLQIFSLTLFEKMPIQQVFAGSGYTSEHAVDCNQLNLFAF</sequence>
<comment type="similarity">
    <text evidence="1">Belongs to the transposase 11 family.</text>
</comment>
<keyword evidence="4" id="KW-0233">DNA recombination</keyword>
<gene>
    <name evidence="7" type="ORF">ACCAA_1680001</name>
</gene>
<reference evidence="7 8" key="1">
    <citation type="submission" date="2016-06" db="EMBL/GenBank/DDBJ databases">
        <authorList>
            <person name="Kjaerup R.B."/>
            <person name="Dalgaard T.S."/>
            <person name="Juul-Madsen H.R."/>
        </authorList>
    </citation>
    <scope>NUCLEOTIDE SEQUENCE [LARGE SCALE GENOMIC DNA]</scope>
    <source>
        <strain evidence="7">3</strain>
    </source>
</reference>
<organism evidence="7 8">
    <name type="scientific">Candidatus Accumulibacter aalborgensis</name>
    <dbReference type="NCBI Taxonomy" id="1860102"/>
    <lineage>
        <taxon>Bacteria</taxon>
        <taxon>Pseudomonadati</taxon>
        <taxon>Pseudomonadota</taxon>
        <taxon>Betaproteobacteria</taxon>
        <taxon>Candidatus Accumulibacter</taxon>
    </lineage>
</organism>
<dbReference type="PANTHER" id="PTHR33258">
    <property type="entry name" value="TRANSPOSASE INSL FOR INSERTION SEQUENCE ELEMENT IS186A-RELATED"/>
    <property type="match status" value="1"/>
</dbReference>
<evidence type="ECO:0000313" key="8">
    <source>
        <dbReference type="Proteomes" id="UP000199169"/>
    </source>
</evidence>
<evidence type="ECO:0000313" key="7">
    <source>
        <dbReference type="EMBL" id="SBT04607.1"/>
    </source>
</evidence>
<evidence type="ECO:0000256" key="2">
    <source>
        <dbReference type="ARBA" id="ARBA00022578"/>
    </source>
</evidence>
<name>A0A1A8XJN6_9PROT</name>
<dbReference type="RefSeq" id="WP_186406088.1">
    <property type="nucleotide sequence ID" value="NZ_FLQX01000077.1"/>
</dbReference>
<evidence type="ECO:0000259" key="5">
    <source>
        <dbReference type="Pfam" id="PF01609"/>
    </source>
</evidence>
<evidence type="ECO:0000256" key="4">
    <source>
        <dbReference type="ARBA" id="ARBA00023172"/>
    </source>
</evidence>
<dbReference type="InterPro" id="IPR047952">
    <property type="entry name" value="Transpos_IS4"/>
</dbReference>
<dbReference type="Proteomes" id="UP000199169">
    <property type="component" value="Unassembled WGS sequence"/>
</dbReference>
<dbReference type="Pfam" id="PF01609">
    <property type="entry name" value="DDE_Tnp_1"/>
    <property type="match status" value="1"/>
</dbReference>
<evidence type="ECO:0000256" key="1">
    <source>
        <dbReference type="ARBA" id="ARBA00010075"/>
    </source>
</evidence>
<dbReference type="NCBIfam" id="NF033592">
    <property type="entry name" value="transpos_IS4_1"/>
    <property type="match status" value="1"/>
</dbReference>
<protein>
    <submittedName>
        <fullName evidence="7">Transposase</fullName>
    </submittedName>
</protein>
<dbReference type="InterPro" id="IPR012337">
    <property type="entry name" value="RNaseH-like_sf"/>
</dbReference>
<dbReference type="GO" id="GO:0004803">
    <property type="term" value="F:transposase activity"/>
    <property type="evidence" value="ECO:0007669"/>
    <property type="project" value="InterPro"/>
</dbReference>
<feature type="domain" description="Transposase IS4-like" evidence="5">
    <location>
        <begin position="124"/>
        <end position="333"/>
    </location>
</feature>
<dbReference type="InterPro" id="IPR025399">
    <property type="entry name" value="DUF4372"/>
</dbReference>
<dbReference type="GO" id="GO:0006313">
    <property type="term" value="P:DNA transposition"/>
    <property type="evidence" value="ECO:0007669"/>
    <property type="project" value="InterPro"/>
</dbReference>